<dbReference type="RefSeq" id="WP_317636011.1">
    <property type="nucleotide sequence ID" value="NZ_AP026802.1"/>
</dbReference>
<keyword evidence="5" id="KW-1185">Reference proteome</keyword>
<sequence>MKIRVATKKDLKRLIQLEMSIIDDMQTQLYRELGPERSEQLIFEASLRDPNGRYHHSRAIVAEEDGQIIGIAYGFPAEDETSVNLELDRLTEEKFKIKEKFFPNSEVYGDEWYLDSLVVDEHFRNRGVGTALLASSSEMAKKAGKKVIGLNVDDSNPKAKELYERVGFKEVNRVKIGPHNYTHMHRSLD</sequence>
<evidence type="ECO:0000256" key="2">
    <source>
        <dbReference type="ARBA" id="ARBA00023315"/>
    </source>
</evidence>
<evidence type="ECO:0000256" key="1">
    <source>
        <dbReference type="ARBA" id="ARBA00022679"/>
    </source>
</evidence>
<feature type="domain" description="N-acetyltransferase" evidence="3">
    <location>
        <begin position="1"/>
        <end position="189"/>
    </location>
</feature>
<organism evidence="4 5">
    <name type="scientific">Xylocopilactobacillus apicola</name>
    <dbReference type="NCBI Taxonomy" id="2932184"/>
    <lineage>
        <taxon>Bacteria</taxon>
        <taxon>Bacillati</taxon>
        <taxon>Bacillota</taxon>
        <taxon>Bacilli</taxon>
        <taxon>Lactobacillales</taxon>
        <taxon>Lactobacillaceae</taxon>
        <taxon>Xylocopilactobacillus</taxon>
    </lineage>
</organism>
<dbReference type="InterPro" id="IPR016181">
    <property type="entry name" value="Acyl_CoA_acyltransferase"/>
</dbReference>
<evidence type="ECO:0000313" key="5">
    <source>
        <dbReference type="Proteomes" id="UP001321861"/>
    </source>
</evidence>
<dbReference type="SUPFAM" id="SSF55729">
    <property type="entry name" value="Acyl-CoA N-acyltransferases (Nat)"/>
    <property type="match status" value="1"/>
</dbReference>
<dbReference type="PROSITE" id="PS51186">
    <property type="entry name" value="GNAT"/>
    <property type="match status" value="1"/>
</dbReference>
<dbReference type="InterPro" id="IPR050680">
    <property type="entry name" value="YpeA/RimI_acetyltransf"/>
</dbReference>
<gene>
    <name evidence="4" type="ORF">XA3_05310</name>
</gene>
<dbReference type="Pfam" id="PF00583">
    <property type="entry name" value="Acetyltransf_1"/>
    <property type="match status" value="1"/>
</dbReference>
<dbReference type="KEGG" id="xap:XA3_05310"/>
<evidence type="ECO:0000313" key="4">
    <source>
        <dbReference type="EMBL" id="BDR58090.1"/>
    </source>
</evidence>
<protein>
    <submittedName>
        <fullName evidence="4">N-acetyltransferase</fullName>
    </submittedName>
</protein>
<dbReference type="GO" id="GO:0016747">
    <property type="term" value="F:acyltransferase activity, transferring groups other than amino-acyl groups"/>
    <property type="evidence" value="ECO:0007669"/>
    <property type="project" value="InterPro"/>
</dbReference>
<keyword evidence="2" id="KW-0012">Acyltransferase</keyword>
<reference evidence="4 5" key="1">
    <citation type="journal article" date="2023" name="Microbiol. Spectr.">
        <title>Symbiosis of Carpenter Bees with Uncharacterized Lactic Acid Bacteria Showing NAD Auxotrophy.</title>
        <authorList>
            <person name="Kawasaki S."/>
            <person name="Ozawa K."/>
            <person name="Mori T."/>
            <person name="Yamamoto A."/>
            <person name="Ito M."/>
            <person name="Ohkuma M."/>
            <person name="Sakamoto M."/>
            <person name="Matsutani M."/>
        </authorList>
    </citation>
    <scope>NUCLEOTIDE SEQUENCE [LARGE SCALE GENOMIC DNA]</scope>
    <source>
        <strain evidence="4 5">XA3</strain>
    </source>
</reference>
<evidence type="ECO:0000259" key="3">
    <source>
        <dbReference type="PROSITE" id="PS51186"/>
    </source>
</evidence>
<dbReference type="Gene3D" id="3.40.630.30">
    <property type="match status" value="1"/>
</dbReference>
<dbReference type="AlphaFoldDB" id="A0AAU9D9D3"/>
<accession>A0AAU9D9D3</accession>
<dbReference type="CDD" id="cd04301">
    <property type="entry name" value="NAT_SF"/>
    <property type="match status" value="1"/>
</dbReference>
<dbReference type="Proteomes" id="UP001321861">
    <property type="component" value="Chromosome"/>
</dbReference>
<dbReference type="InterPro" id="IPR000182">
    <property type="entry name" value="GNAT_dom"/>
</dbReference>
<keyword evidence="1" id="KW-0808">Transferase</keyword>
<dbReference type="PANTHER" id="PTHR43420">
    <property type="entry name" value="ACETYLTRANSFERASE"/>
    <property type="match status" value="1"/>
</dbReference>
<dbReference type="PANTHER" id="PTHR43420:SF52">
    <property type="entry name" value="N-ACETYLTRANSFERASE YODP"/>
    <property type="match status" value="1"/>
</dbReference>
<dbReference type="EMBL" id="AP026802">
    <property type="protein sequence ID" value="BDR58090.1"/>
    <property type="molecule type" value="Genomic_DNA"/>
</dbReference>
<proteinExistence type="predicted"/>
<name>A0AAU9D9D3_9LACO</name>